<proteinExistence type="inferred from homology"/>
<evidence type="ECO:0000256" key="2">
    <source>
        <dbReference type="ARBA" id="ARBA00022741"/>
    </source>
</evidence>
<dbReference type="EMBL" id="PEZW01000006">
    <property type="protein sequence ID" value="PIS07987.1"/>
    <property type="molecule type" value="Genomic_DNA"/>
</dbReference>
<dbReference type="InterPro" id="IPR037257">
    <property type="entry name" value="T2SS_E_N_sf"/>
</dbReference>
<comment type="similarity">
    <text evidence="1">Belongs to the GSP E family.</text>
</comment>
<dbReference type="SUPFAM" id="SSF52540">
    <property type="entry name" value="P-loop containing nucleoside triphosphate hydrolases"/>
    <property type="match status" value="1"/>
</dbReference>
<dbReference type="Pfam" id="PF05157">
    <property type="entry name" value="MshEN"/>
    <property type="match status" value="1"/>
</dbReference>
<evidence type="ECO:0000313" key="7">
    <source>
        <dbReference type="EMBL" id="PIS07987.1"/>
    </source>
</evidence>
<evidence type="ECO:0000256" key="4">
    <source>
        <dbReference type="RuleBase" id="RU003939"/>
    </source>
</evidence>
<accession>A0A2H0W9F0</accession>
<protein>
    <recommendedName>
        <fullName evidence="9">Bacterial type II secretion system protein E domain-containing protein</fullName>
    </recommendedName>
</protein>
<dbReference type="Proteomes" id="UP000231382">
    <property type="component" value="Unassembled WGS sequence"/>
</dbReference>
<dbReference type="GO" id="GO:0016887">
    <property type="term" value="F:ATP hydrolysis activity"/>
    <property type="evidence" value="ECO:0007669"/>
    <property type="project" value="TreeGrafter"/>
</dbReference>
<evidence type="ECO:0000313" key="8">
    <source>
        <dbReference type="Proteomes" id="UP000231382"/>
    </source>
</evidence>
<dbReference type="InterPro" id="IPR010992">
    <property type="entry name" value="IHF-like_DNA-bd_dom_sf"/>
</dbReference>
<feature type="domain" description="Type II secretion system protein GspE N-terminal" evidence="6">
    <location>
        <begin position="214"/>
        <end position="294"/>
    </location>
</feature>
<dbReference type="Gene3D" id="3.40.50.300">
    <property type="entry name" value="P-loop containing nucleotide triphosphate hydrolases"/>
    <property type="match status" value="1"/>
</dbReference>
<keyword evidence="2" id="KW-0547">Nucleotide-binding</keyword>
<reference evidence="8" key="1">
    <citation type="submission" date="2017-09" db="EMBL/GenBank/DDBJ databases">
        <title>Depth-based differentiation of microbial function through sediment-hosted aquifers and enrichment of novel symbionts in the deep terrestrial subsurface.</title>
        <authorList>
            <person name="Probst A.J."/>
            <person name="Ladd B."/>
            <person name="Jarett J.K."/>
            <person name="Geller-Mcgrath D.E."/>
            <person name="Sieber C.M.K."/>
            <person name="Emerson J.B."/>
            <person name="Anantharaman K."/>
            <person name="Thomas B.C."/>
            <person name="Malmstrom R."/>
            <person name="Stieglmeier M."/>
            <person name="Klingl A."/>
            <person name="Woyke T."/>
            <person name="Ryan C.M."/>
            <person name="Banfield J.F."/>
        </authorList>
    </citation>
    <scope>NUCLEOTIDE SEQUENCE [LARGE SCALE GENOMIC DNA]</scope>
</reference>
<dbReference type="GO" id="GO:0003677">
    <property type="term" value="F:DNA binding"/>
    <property type="evidence" value="ECO:0007669"/>
    <property type="project" value="InterPro"/>
</dbReference>
<evidence type="ECO:0008006" key="9">
    <source>
        <dbReference type="Google" id="ProtNLM"/>
    </source>
</evidence>
<feature type="domain" description="Bacterial type II secretion system protein E" evidence="5">
    <location>
        <begin position="317"/>
        <end position="705"/>
    </location>
</feature>
<dbReference type="Gene3D" id="3.30.300.160">
    <property type="entry name" value="Type II secretion system, protein E, N-terminal domain"/>
    <property type="match status" value="1"/>
</dbReference>
<evidence type="ECO:0000256" key="1">
    <source>
        <dbReference type="ARBA" id="ARBA00006611"/>
    </source>
</evidence>
<dbReference type="GO" id="GO:0005524">
    <property type="term" value="F:ATP binding"/>
    <property type="evidence" value="ECO:0007669"/>
    <property type="project" value="UniProtKB-KW"/>
</dbReference>
<name>A0A2H0W9F0_9BACT</name>
<dbReference type="SUPFAM" id="SSF47729">
    <property type="entry name" value="IHF-like DNA-binding proteins"/>
    <property type="match status" value="1"/>
</dbReference>
<dbReference type="Pfam" id="PF00437">
    <property type="entry name" value="T2SSE"/>
    <property type="match status" value="1"/>
</dbReference>
<comment type="caution">
    <text evidence="7">The sequence shown here is derived from an EMBL/GenBank/DDBJ whole genome shotgun (WGS) entry which is preliminary data.</text>
</comment>
<dbReference type="GO" id="GO:0030527">
    <property type="term" value="F:structural constituent of chromatin"/>
    <property type="evidence" value="ECO:0007669"/>
    <property type="project" value="InterPro"/>
</dbReference>
<organism evidence="7 8">
    <name type="scientific">Candidatus Berkelbacteria bacterium CG10_big_fil_rev_8_21_14_0_10_43_13</name>
    <dbReference type="NCBI Taxonomy" id="1974514"/>
    <lineage>
        <taxon>Bacteria</taxon>
        <taxon>Candidatus Berkelbacteria</taxon>
    </lineage>
</organism>
<dbReference type="Gene3D" id="3.30.450.90">
    <property type="match status" value="1"/>
</dbReference>
<dbReference type="InterPro" id="IPR027417">
    <property type="entry name" value="P-loop_NTPase"/>
</dbReference>
<dbReference type="SUPFAM" id="SSF160246">
    <property type="entry name" value="EspE N-terminal domain-like"/>
    <property type="match status" value="1"/>
</dbReference>
<dbReference type="PANTHER" id="PTHR30258">
    <property type="entry name" value="TYPE II SECRETION SYSTEM PROTEIN GSPE-RELATED"/>
    <property type="match status" value="1"/>
</dbReference>
<evidence type="ECO:0000259" key="6">
    <source>
        <dbReference type="Pfam" id="PF05157"/>
    </source>
</evidence>
<gene>
    <name evidence="7" type="ORF">COT78_00700</name>
</gene>
<dbReference type="GO" id="GO:0005886">
    <property type="term" value="C:plasma membrane"/>
    <property type="evidence" value="ECO:0007669"/>
    <property type="project" value="TreeGrafter"/>
</dbReference>
<sequence length="710" mass="79693">MLNFEGLQAHVTLESALKIQQENIRATKMNQRELTKILSKKINLPAKKTRKLIESFGDVISLAVSKGEKVTYSNFGTFYLVNYPSKVINHPIFGKKKRTVMLATNVVKWMPSDSIKDLVNHHLQTENVTTFGAAKTIREAKKKAGIAEYKALDISKAEHSALIEIQKKEKEPAPEEEITEIPIRVIKKDWTDLPITHLDTPVRRTTPFTRALSQVEYIDLSKIQIPSTILCLVPKEIAHRTKVVPIDLKDEILIIGMTDPTDHEALDTIKKLVRKQISPRLISEKDLTQILNRYDMLGIESAQATTKPAETRQIDWKKTTPVSRVINLILKRAVREQATMIHFDTEDDDIVVRFRIGDQLLDKASLSKSLHQKVLAHFKRLVDQSEEKNGVTRQLFSLNVAGVPEEFELIGITAVDGEKIVIKTKNRLKELKKLTEIGFRDRDYQAIIENAPRPGVNLITGQEDVGRAGMFYALADFYRDQNLHVVTLEKSPALAVSGVSQIDMNKIPGFDLNATISTLAAFDCDVLMLDSIPGAEIFNQILTLFAEKIIVISVEAYDSITAITTLLGTGINPAVFAKKLNLILASKEISRLCPHCRELVKIDSKTVRQIRDILADLPADERARLRRLGSHFYQGQGCKKCNGSGHIGNTMMLELLVANEKIRDLIADDFDAEKIRKEALKNHFTTYAQDGIIIALIGEVAISDVLPEIK</sequence>
<evidence type="ECO:0000256" key="3">
    <source>
        <dbReference type="ARBA" id="ARBA00022840"/>
    </source>
</evidence>
<keyword evidence="3" id="KW-0067">ATP-binding</keyword>
<dbReference type="InterPro" id="IPR007831">
    <property type="entry name" value="T2SS_GspE_N"/>
</dbReference>
<dbReference type="PANTHER" id="PTHR30258:SF1">
    <property type="entry name" value="PROTEIN TRANSPORT PROTEIN HOFB HOMOLOG"/>
    <property type="match status" value="1"/>
</dbReference>
<dbReference type="InterPro" id="IPR001482">
    <property type="entry name" value="T2SS/T4SS_dom"/>
</dbReference>
<dbReference type="InterPro" id="IPR000119">
    <property type="entry name" value="Hist_DNA-bd"/>
</dbReference>
<comment type="similarity">
    <text evidence="4">Belongs to the bacterial histone-like protein family.</text>
</comment>
<dbReference type="Gene3D" id="4.10.520.10">
    <property type="entry name" value="IHF-like DNA-binding proteins"/>
    <property type="match status" value="1"/>
</dbReference>
<evidence type="ECO:0000259" key="5">
    <source>
        <dbReference type="Pfam" id="PF00437"/>
    </source>
</evidence>
<dbReference type="AlphaFoldDB" id="A0A2H0W9F0"/>
<dbReference type="Pfam" id="PF00216">
    <property type="entry name" value="Bac_DNA_binding"/>
    <property type="match status" value="1"/>
</dbReference>
<dbReference type="SMART" id="SM00411">
    <property type="entry name" value="BHL"/>
    <property type="match status" value="1"/>
</dbReference>